<dbReference type="EMBL" id="AZHW01000037">
    <property type="protein sequence ID" value="ETX03502.1"/>
    <property type="molecule type" value="Genomic_DNA"/>
</dbReference>
<proteinExistence type="predicted"/>
<keyword evidence="2" id="KW-1185">Reference proteome</keyword>
<comment type="caution">
    <text evidence="1">The sequence shown here is derived from an EMBL/GenBank/DDBJ whole genome shotgun (WGS) entry which is preliminary data.</text>
</comment>
<dbReference type="HOGENOM" id="CLU_183583_0_0_7"/>
<geneLocation type="plasmid" evidence="1">
    <name>pTSY</name>
</geneLocation>
<accession>W4M1F3</accession>
<keyword evidence="1" id="KW-0614">Plasmid</keyword>
<organism evidence="1 2">
    <name type="scientific">Entotheonella factor</name>
    <dbReference type="NCBI Taxonomy" id="1429438"/>
    <lineage>
        <taxon>Bacteria</taxon>
        <taxon>Pseudomonadati</taxon>
        <taxon>Nitrospinota/Tectimicrobiota group</taxon>
        <taxon>Candidatus Tectimicrobiota</taxon>
        <taxon>Candidatus Entotheonellia</taxon>
        <taxon>Candidatus Entotheonellales</taxon>
        <taxon>Candidatus Entotheonellaceae</taxon>
        <taxon>Candidatus Entotheonella</taxon>
    </lineage>
</organism>
<gene>
    <name evidence="1" type="ORF">ETSY1_47020</name>
</gene>
<reference evidence="1 2" key="1">
    <citation type="journal article" date="2014" name="Nature">
        <title>An environmental bacterial taxon with a large and distinct metabolic repertoire.</title>
        <authorList>
            <person name="Wilson M.C."/>
            <person name="Mori T."/>
            <person name="Ruckert C."/>
            <person name="Uria A.R."/>
            <person name="Helf M.J."/>
            <person name="Takada K."/>
            <person name="Gernert C."/>
            <person name="Steffens U.A."/>
            <person name="Heycke N."/>
            <person name="Schmitt S."/>
            <person name="Rinke C."/>
            <person name="Helfrich E.J."/>
            <person name="Brachmann A.O."/>
            <person name="Gurgui C."/>
            <person name="Wakimoto T."/>
            <person name="Kracht M."/>
            <person name="Crusemann M."/>
            <person name="Hentschel U."/>
            <person name="Abe I."/>
            <person name="Matsunaga S."/>
            <person name="Kalinowski J."/>
            <person name="Takeyama H."/>
            <person name="Piel J."/>
        </authorList>
    </citation>
    <scope>NUCLEOTIDE SEQUENCE [LARGE SCALE GENOMIC DNA]</scope>
    <source>
        <strain evidence="2">TSY1</strain>
        <plasmid evidence="1">pTSY</plasmid>
    </source>
</reference>
<evidence type="ECO:0000313" key="2">
    <source>
        <dbReference type="Proteomes" id="UP000019141"/>
    </source>
</evidence>
<protein>
    <submittedName>
        <fullName evidence="1">Uncharacterized protein</fullName>
    </submittedName>
</protein>
<evidence type="ECO:0000313" key="1">
    <source>
        <dbReference type="EMBL" id="ETX03502.1"/>
    </source>
</evidence>
<sequence>MGCTPKQPDSPKTVAAFGDSVTHGAITLSDVPFQVNFDGIASGASASAGHNSLAIDTRDCLLELFPLRSPLLGESWLVAFPPLIDMLKFSGSPRLI</sequence>
<dbReference type="Proteomes" id="UP000019141">
    <property type="component" value="Unassembled WGS sequence"/>
</dbReference>
<name>W4M1F3_ENTF1</name>
<dbReference type="AlphaFoldDB" id="W4M1F3"/>